<evidence type="ECO:0000313" key="3">
    <source>
        <dbReference type="Proteomes" id="UP000006591"/>
    </source>
</evidence>
<sequence>MWWAPHVNFLFSFSTSPLSLLAFFSIAEDELVPALTKAVHGMVTPISRSDRPALAPLPLGRARMRTPREHLRDHVHDKSHLIDATLEHVRELVTECVHLLARAS</sequence>
<feature type="chain" id="PRO_5002362187" description="Secreted protein" evidence="1">
    <location>
        <begin position="22"/>
        <end position="104"/>
    </location>
</feature>
<dbReference type="HOGENOM" id="CLU_2254493_0_0_1"/>
<evidence type="ECO:0000313" key="2">
    <source>
        <dbReference type="EnsemblPlants" id="ONIVA07G11380.1"/>
    </source>
</evidence>
<dbReference type="Gramene" id="ONIVA07G11380.1">
    <property type="protein sequence ID" value="ONIVA07G11380.1"/>
    <property type="gene ID" value="ONIVA07G11380"/>
</dbReference>
<keyword evidence="3" id="KW-1185">Reference proteome</keyword>
<name>A0A0E0I082_ORYNI</name>
<organism evidence="2">
    <name type="scientific">Oryza nivara</name>
    <name type="common">Indian wild rice</name>
    <name type="synonym">Oryza sativa f. spontanea</name>
    <dbReference type="NCBI Taxonomy" id="4536"/>
    <lineage>
        <taxon>Eukaryota</taxon>
        <taxon>Viridiplantae</taxon>
        <taxon>Streptophyta</taxon>
        <taxon>Embryophyta</taxon>
        <taxon>Tracheophyta</taxon>
        <taxon>Spermatophyta</taxon>
        <taxon>Magnoliopsida</taxon>
        <taxon>Liliopsida</taxon>
        <taxon>Poales</taxon>
        <taxon>Poaceae</taxon>
        <taxon>BOP clade</taxon>
        <taxon>Oryzoideae</taxon>
        <taxon>Oryzeae</taxon>
        <taxon>Oryzinae</taxon>
        <taxon>Oryza</taxon>
    </lineage>
</organism>
<keyword evidence="1" id="KW-0732">Signal</keyword>
<reference evidence="2" key="2">
    <citation type="submission" date="2018-04" db="EMBL/GenBank/DDBJ databases">
        <title>OnivRS2 (Oryza nivara Reference Sequence Version 2).</title>
        <authorList>
            <person name="Zhang J."/>
            <person name="Kudrna D."/>
            <person name="Lee S."/>
            <person name="Talag J."/>
            <person name="Rajasekar S."/>
            <person name="Welchert J."/>
            <person name="Hsing Y.-I."/>
            <person name="Wing R.A."/>
        </authorList>
    </citation>
    <scope>NUCLEOTIDE SEQUENCE [LARGE SCALE GENOMIC DNA]</scope>
    <source>
        <strain evidence="2">SL10</strain>
    </source>
</reference>
<evidence type="ECO:0008006" key="4">
    <source>
        <dbReference type="Google" id="ProtNLM"/>
    </source>
</evidence>
<proteinExistence type="predicted"/>
<dbReference type="OMA" id="LVTECVH"/>
<feature type="signal peptide" evidence="1">
    <location>
        <begin position="1"/>
        <end position="21"/>
    </location>
</feature>
<reference evidence="2" key="1">
    <citation type="submission" date="2015-04" db="UniProtKB">
        <authorList>
            <consortium name="EnsemblPlants"/>
        </authorList>
    </citation>
    <scope>IDENTIFICATION</scope>
    <source>
        <strain evidence="2">SL10</strain>
    </source>
</reference>
<dbReference type="AlphaFoldDB" id="A0A0E0I082"/>
<dbReference type="Proteomes" id="UP000006591">
    <property type="component" value="Chromosome 7"/>
</dbReference>
<protein>
    <recommendedName>
        <fullName evidence="4">Secreted protein</fullName>
    </recommendedName>
</protein>
<dbReference type="EnsemblPlants" id="ONIVA07G11380.1">
    <property type="protein sequence ID" value="ONIVA07G11380.1"/>
    <property type="gene ID" value="ONIVA07G11380"/>
</dbReference>
<evidence type="ECO:0000256" key="1">
    <source>
        <dbReference type="SAM" id="SignalP"/>
    </source>
</evidence>
<accession>A0A0E0I082</accession>